<evidence type="ECO:0000313" key="1">
    <source>
        <dbReference type="EMBL" id="KAK3300396.1"/>
    </source>
</evidence>
<protein>
    <submittedName>
        <fullName evidence="1">Uncharacterized protein</fullName>
    </submittedName>
</protein>
<organism evidence="1 2">
    <name type="scientific">Chaetomium fimeti</name>
    <dbReference type="NCBI Taxonomy" id="1854472"/>
    <lineage>
        <taxon>Eukaryota</taxon>
        <taxon>Fungi</taxon>
        <taxon>Dikarya</taxon>
        <taxon>Ascomycota</taxon>
        <taxon>Pezizomycotina</taxon>
        <taxon>Sordariomycetes</taxon>
        <taxon>Sordariomycetidae</taxon>
        <taxon>Sordariales</taxon>
        <taxon>Chaetomiaceae</taxon>
        <taxon>Chaetomium</taxon>
    </lineage>
</organism>
<name>A0AAE0HRD1_9PEZI</name>
<reference evidence="1" key="2">
    <citation type="submission" date="2023-06" db="EMBL/GenBank/DDBJ databases">
        <authorList>
            <consortium name="Lawrence Berkeley National Laboratory"/>
            <person name="Haridas S."/>
            <person name="Hensen N."/>
            <person name="Bonometti L."/>
            <person name="Westerberg I."/>
            <person name="Brannstrom I.O."/>
            <person name="Guillou S."/>
            <person name="Cros-Aarteil S."/>
            <person name="Calhoun S."/>
            <person name="Kuo A."/>
            <person name="Mondo S."/>
            <person name="Pangilinan J."/>
            <person name="Riley R."/>
            <person name="Labutti K."/>
            <person name="Andreopoulos B."/>
            <person name="Lipzen A."/>
            <person name="Chen C."/>
            <person name="Yanf M."/>
            <person name="Daum C."/>
            <person name="Ng V."/>
            <person name="Clum A."/>
            <person name="Steindorff A."/>
            <person name="Ohm R."/>
            <person name="Martin F."/>
            <person name="Silar P."/>
            <person name="Natvig D."/>
            <person name="Lalanne C."/>
            <person name="Gautier V."/>
            <person name="Ament-Velasquez S.L."/>
            <person name="Kruys A."/>
            <person name="Hutchinson M.I."/>
            <person name="Powell A.J."/>
            <person name="Barry K."/>
            <person name="Miller A.N."/>
            <person name="Grigoriev I.V."/>
            <person name="Debuchy R."/>
            <person name="Gladieux P."/>
            <person name="Thoren M.H."/>
            <person name="Johannesson H."/>
        </authorList>
    </citation>
    <scope>NUCLEOTIDE SEQUENCE</scope>
    <source>
        <strain evidence="1">CBS 168.71</strain>
    </source>
</reference>
<evidence type="ECO:0000313" key="2">
    <source>
        <dbReference type="Proteomes" id="UP001278766"/>
    </source>
</evidence>
<dbReference type="Proteomes" id="UP001278766">
    <property type="component" value="Unassembled WGS sequence"/>
</dbReference>
<accession>A0AAE0HRD1</accession>
<dbReference type="EMBL" id="JAUEPN010000001">
    <property type="protein sequence ID" value="KAK3300396.1"/>
    <property type="molecule type" value="Genomic_DNA"/>
</dbReference>
<keyword evidence="2" id="KW-1185">Reference proteome</keyword>
<comment type="caution">
    <text evidence="1">The sequence shown here is derived from an EMBL/GenBank/DDBJ whole genome shotgun (WGS) entry which is preliminary data.</text>
</comment>
<dbReference type="GeneID" id="87842794"/>
<gene>
    <name evidence="1" type="ORF">B0H64DRAFT_428476</name>
</gene>
<dbReference type="AlphaFoldDB" id="A0AAE0HRD1"/>
<dbReference type="RefSeq" id="XP_062663910.1">
    <property type="nucleotide sequence ID" value="XM_062805846.1"/>
</dbReference>
<sequence>MAYFDSVHNDSTFRQKALSEGAQTLRSLLDTALPTSVSSWGRKHLFALRVLCAKPSSKGNLPLLEPYLPESIESFDPCIQALVDGPAHDLQALSMMSESQIVRSYNPNSLGSTWAALGALLRQRGNQDGNGQREDARCLTSCFVRLVLNYGQELDSPILEFRDEKASAMYQLEAGPRRTIQAIDDGGVRLLRSSEDAGIVALLEVKRYLQVFEEGKPPIISDGLLAQMAGQALLVLLDKTKNNLSRTSVITIHATRHYVRFFSFAPSAPGYTADIVALSPNDNGSDLFFLVNSTDWFDITTKGGREMIVRHILALIQWAHGEVENGSKKE</sequence>
<proteinExistence type="predicted"/>
<reference evidence="1" key="1">
    <citation type="journal article" date="2023" name="Mol. Phylogenet. Evol.">
        <title>Genome-scale phylogeny and comparative genomics of the fungal order Sordariales.</title>
        <authorList>
            <person name="Hensen N."/>
            <person name="Bonometti L."/>
            <person name="Westerberg I."/>
            <person name="Brannstrom I.O."/>
            <person name="Guillou S."/>
            <person name="Cros-Aarteil S."/>
            <person name="Calhoun S."/>
            <person name="Haridas S."/>
            <person name="Kuo A."/>
            <person name="Mondo S."/>
            <person name="Pangilinan J."/>
            <person name="Riley R."/>
            <person name="LaButti K."/>
            <person name="Andreopoulos B."/>
            <person name="Lipzen A."/>
            <person name="Chen C."/>
            <person name="Yan M."/>
            <person name="Daum C."/>
            <person name="Ng V."/>
            <person name="Clum A."/>
            <person name="Steindorff A."/>
            <person name="Ohm R.A."/>
            <person name="Martin F."/>
            <person name="Silar P."/>
            <person name="Natvig D.O."/>
            <person name="Lalanne C."/>
            <person name="Gautier V."/>
            <person name="Ament-Velasquez S.L."/>
            <person name="Kruys A."/>
            <person name="Hutchinson M.I."/>
            <person name="Powell A.J."/>
            <person name="Barry K."/>
            <person name="Miller A.N."/>
            <person name="Grigoriev I.V."/>
            <person name="Debuchy R."/>
            <person name="Gladieux P."/>
            <person name="Hiltunen Thoren M."/>
            <person name="Johannesson H."/>
        </authorList>
    </citation>
    <scope>NUCLEOTIDE SEQUENCE</scope>
    <source>
        <strain evidence="1">CBS 168.71</strain>
    </source>
</reference>